<organism evidence="1 2">
    <name type="scientific">Candidatus Cohnella colombiensis</name>
    <dbReference type="NCBI Taxonomy" id="3121368"/>
    <lineage>
        <taxon>Bacteria</taxon>
        <taxon>Bacillati</taxon>
        <taxon>Bacillota</taxon>
        <taxon>Bacilli</taxon>
        <taxon>Bacillales</taxon>
        <taxon>Paenibacillaceae</taxon>
        <taxon>Cohnella</taxon>
    </lineage>
</organism>
<protein>
    <submittedName>
        <fullName evidence="1">Uncharacterized protein</fullName>
    </submittedName>
</protein>
<name>A0AA95JAS1_9BACL</name>
<accession>A0AA95JAS1</accession>
<evidence type="ECO:0000313" key="1">
    <source>
        <dbReference type="EMBL" id="WEK54683.1"/>
    </source>
</evidence>
<dbReference type="AlphaFoldDB" id="A0AA95JAS1"/>
<dbReference type="Proteomes" id="UP001178662">
    <property type="component" value="Chromosome"/>
</dbReference>
<evidence type="ECO:0000313" key="2">
    <source>
        <dbReference type="Proteomes" id="UP001178662"/>
    </source>
</evidence>
<proteinExistence type="predicted"/>
<gene>
    <name evidence="1" type="ORF">P0Y55_00985</name>
</gene>
<reference evidence="1" key="1">
    <citation type="submission" date="2023-03" db="EMBL/GenBank/DDBJ databases">
        <title>Andean soil-derived lignocellulolytic bacterial consortium as a source of novel taxa and putative plastic-active enzymes.</title>
        <authorList>
            <person name="Diaz-Garcia L."/>
            <person name="Chuvochina M."/>
            <person name="Feuerriegel G."/>
            <person name="Bunk B."/>
            <person name="Sproer C."/>
            <person name="Streit W.R."/>
            <person name="Rodriguez L.M."/>
            <person name="Overmann J."/>
            <person name="Jimenez D.J."/>
        </authorList>
    </citation>
    <scope>NUCLEOTIDE SEQUENCE</scope>
    <source>
        <strain evidence="1">MAG 2441</strain>
    </source>
</reference>
<keyword evidence="2" id="KW-1185">Reference proteome</keyword>
<dbReference type="EMBL" id="CP119317">
    <property type="protein sequence ID" value="WEK54683.1"/>
    <property type="molecule type" value="Genomic_DNA"/>
</dbReference>
<sequence length="106" mass="12312">MLAVHLEIEEHFIQNRLQELGLTHLHVQTHSRSVIVFSTECDRVVEKRAIFTRMQSGDYALSIVDQHDHWELLSVVGPLAEMVKLLTEELLYVLEQQTNYQSISLI</sequence>